<feature type="transmembrane region" description="Helical" evidence="9">
    <location>
        <begin position="41"/>
        <end position="60"/>
    </location>
</feature>
<feature type="transmembrane region" description="Helical" evidence="9">
    <location>
        <begin position="192"/>
        <end position="209"/>
    </location>
</feature>
<dbReference type="GO" id="GO:0005886">
    <property type="term" value="C:plasma membrane"/>
    <property type="evidence" value="ECO:0007669"/>
    <property type="project" value="UniProtKB-SubCell"/>
</dbReference>
<feature type="transmembrane region" description="Helical" evidence="9">
    <location>
        <begin position="143"/>
        <end position="159"/>
    </location>
</feature>
<proteinExistence type="inferred from homology"/>
<evidence type="ECO:0000313" key="11">
    <source>
        <dbReference type="Proteomes" id="UP001139485"/>
    </source>
</evidence>
<comment type="subcellular location">
    <subcellularLocation>
        <location evidence="1">Cell membrane</location>
        <topology evidence="1">Multi-pass membrane protein</topology>
    </subcellularLocation>
</comment>
<keyword evidence="11" id="KW-1185">Reference proteome</keyword>
<evidence type="ECO:0000256" key="7">
    <source>
        <dbReference type="ARBA" id="ARBA00023136"/>
    </source>
</evidence>
<dbReference type="EMBL" id="JAMOIL010000001">
    <property type="protein sequence ID" value="MCM0618715.1"/>
    <property type="molecule type" value="Genomic_DNA"/>
</dbReference>
<name>A0A9X2IEK7_9ACTN</name>
<keyword evidence="3" id="KW-0813">Transport</keyword>
<dbReference type="NCBIfam" id="TIGR01528">
    <property type="entry name" value="NMN_trans_PnuC"/>
    <property type="match status" value="1"/>
</dbReference>
<evidence type="ECO:0000256" key="5">
    <source>
        <dbReference type="ARBA" id="ARBA00022692"/>
    </source>
</evidence>
<dbReference type="AlphaFoldDB" id="A0A9X2IEK7"/>
<evidence type="ECO:0000256" key="1">
    <source>
        <dbReference type="ARBA" id="ARBA00004651"/>
    </source>
</evidence>
<feature type="compositionally biased region" description="Basic and acidic residues" evidence="8">
    <location>
        <begin position="228"/>
        <end position="242"/>
    </location>
</feature>
<evidence type="ECO:0000256" key="2">
    <source>
        <dbReference type="ARBA" id="ARBA00006669"/>
    </source>
</evidence>
<evidence type="ECO:0000256" key="8">
    <source>
        <dbReference type="SAM" id="MobiDB-lite"/>
    </source>
</evidence>
<keyword evidence="5 9" id="KW-0812">Transmembrane</keyword>
<dbReference type="GO" id="GO:0034257">
    <property type="term" value="F:nicotinamide riboside transmembrane transporter activity"/>
    <property type="evidence" value="ECO:0007669"/>
    <property type="project" value="InterPro"/>
</dbReference>
<comment type="similarity">
    <text evidence="2">Belongs to the nicotinamide ribonucleoside (NR) uptake permease (TC 4.B.1) family.</text>
</comment>
<organism evidence="10 11">
    <name type="scientific">Nocardioides bruguierae</name>
    <dbReference type="NCBI Taxonomy" id="2945102"/>
    <lineage>
        <taxon>Bacteria</taxon>
        <taxon>Bacillati</taxon>
        <taxon>Actinomycetota</taxon>
        <taxon>Actinomycetes</taxon>
        <taxon>Propionibacteriales</taxon>
        <taxon>Nocardioidaceae</taxon>
        <taxon>Nocardioides</taxon>
    </lineage>
</organism>
<evidence type="ECO:0000256" key="3">
    <source>
        <dbReference type="ARBA" id="ARBA00022448"/>
    </source>
</evidence>
<comment type="caution">
    <text evidence="10">The sequence shown here is derived from an EMBL/GenBank/DDBJ whole genome shotgun (WGS) entry which is preliminary data.</text>
</comment>
<sequence length="242" mass="26423">MNPVTWLLEGTIEVGGGYLSVREVVGNLFGLASAILGMRRLVWAWPVGLVGNVLLFTVFLGGEIGQVTEEPLWGQAGRQIMFAAVGAYGWWKWRRSARADDGGAVAPRWATGRERALLLALAVVGYVVCYLLLGVIGSYSPTTEAWILAGSMLATYGMARGWVEFWLVWIAVDVVGVTTLVDAGYYPTAFMYLFYAVFVVWGFVTWWRVSARVAPATSGDTPQPPLESRPDAENGQHEGVRA</sequence>
<feature type="transmembrane region" description="Helical" evidence="9">
    <location>
        <begin position="116"/>
        <end position="137"/>
    </location>
</feature>
<protein>
    <submittedName>
        <fullName evidence="10">Nicotinamide riboside transporter PnuC</fullName>
    </submittedName>
</protein>
<gene>
    <name evidence="10" type="primary">pnuC</name>
    <name evidence="10" type="ORF">M8330_00235</name>
</gene>
<evidence type="ECO:0000256" key="9">
    <source>
        <dbReference type="SAM" id="Phobius"/>
    </source>
</evidence>
<keyword evidence="7 9" id="KW-0472">Membrane</keyword>
<dbReference type="InterPro" id="IPR006419">
    <property type="entry name" value="NMN_transpt_PnuC"/>
</dbReference>
<dbReference type="Pfam" id="PF04973">
    <property type="entry name" value="NMN_transporter"/>
    <property type="match status" value="1"/>
</dbReference>
<reference evidence="10" key="1">
    <citation type="submission" date="2022-05" db="EMBL/GenBank/DDBJ databases">
        <authorList>
            <person name="Tuo L."/>
        </authorList>
    </citation>
    <scope>NUCLEOTIDE SEQUENCE</scope>
    <source>
        <strain evidence="10">BSK12Z-4</strain>
    </source>
</reference>
<dbReference type="PANTHER" id="PTHR36122">
    <property type="entry name" value="NICOTINAMIDE RIBOSIDE TRANSPORTER PNUC"/>
    <property type="match status" value="1"/>
</dbReference>
<keyword evidence="4" id="KW-1003">Cell membrane</keyword>
<dbReference type="Proteomes" id="UP001139485">
    <property type="component" value="Unassembled WGS sequence"/>
</dbReference>
<accession>A0A9X2IEK7</accession>
<feature type="region of interest" description="Disordered" evidence="8">
    <location>
        <begin position="215"/>
        <end position="242"/>
    </location>
</feature>
<evidence type="ECO:0000256" key="6">
    <source>
        <dbReference type="ARBA" id="ARBA00022989"/>
    </source>
</evidence>
<evidence type="ECO:0000313" key="10">
    <source>
        <dbReference type="EMBL" id="MCM0618715.1"/>
    </source>
</evidence>
<keyword evidence="6 9" id="KW-1133">Transmembrane helix</keyword>
<dbReference type="PANTHER" id="PTHR36122:SF2">
    <property type="entry name" value="NICOTINAMIDE RIBOSIDE TRANSPORTER PNUC"/>
    <property type="match status" value="1"/>
</dbReference>
<evidence type="ECO:0000256" key="4">
    <source>
        <dbReference type="ARBA" id="ARBA00022475"/>
    </source>
</evidence>